<dbReference type="EMBL" id="JBHMAS010000017">
    <property type="protein sequence ID" value="MFB9779710.1"/>
    <property type="molecule type" value="Genomic_DNA"/>
</dbReference>
<name>A0ABV5XB77_9NOCA</name>
<proteinExistence type="predicted"/>
<comment type="caution">
    <text evidence="1">The sequence shown here is derived from an EMBL/GenBank/DDBJ whole genome shotgun (WGS) entry which is preliminary data.</text>
</comment>
<dbReference type="RefSeq" id="WP_064113936.1">
    <property type="nucleotide sequence ID" value="NZ_JBHMAS010000017.1"/>
</dbReference>
<evidence type="ECO:0000313" key="2">
    <source>
        <dbReference type="Proteomes" id="UP001589587"/>
    </source>
</evidence>
<dbReference type="Proteomes" id="UP001589587">
    <property type="component" value="Unassembled WGS sequence"/>
</dbReference>
<organism evidence="1 2">
    <name type="scientific">Rhodococcus baikonurensis</name>
    <dbReference type="NCBI Taxonomy" id="172041"/>
    <lineage>
        <taxon>Bacteria</taxon>
        <taxon>Bacillati</taxon>
        <taxon>Actinomycetota</taxon>
        <taxon>Actinomycetes</taxon>
        <taxon>Mycobacteriales</taxon>
        <taxon>Nocardiaceae</taxon>
        <taxon>Rhodococcus</taxon>
        <taxon>Rhodococcus erythropolis group</taxon>
    </lineage>
</organism>
<protein>
    <submittedName>
        <fullName evidence="1">DUF6461 domain-containing protein</fullName>
    </submittedName>
</protein>
<sequence length="194" mass="21542">MKTYRDFEWLFRDYPWTENGLHVTYVRDATPTAVIEAMTVRDLGEFRGLHGINDIEWEEYSVVGTAALGNWAIAIARMAWAGSDDELMVPLSVGREVLTHSRDVEAVSSFDLWQDGVHTVQFDPLFGSEAGNPMSEAWKSRMREVGLDPDSEGPSPDGKFHIIEASFAMAANYTGVQITPEFLSTATFVAGSDD</sequence>
<dbReference type="Pfam" id="PF20062">
    <property type="entry name" value="DUF6461"/>
    <property type="match status" value="1"/>
</dbReference>
<keyword evidence="2" id="KW-1185">Reference proteome</keyword>
<reference evidence="1 2" key="1">
    <citation type="submission" date="2024-09" db="EMBL/GenBank/DDBJ databases">
        <authorList>
            <person name="Sun Q."/>
            <person name="Mori K."/>
        </authorList>
    </citation>
    <scope>NUCLEOTIDE SEQUENCE [LARGE SCALE GENOMIC DNA]</scope>
    <source>
        <strain evidence="1 2">JCM 11411</strain>
    </source>
</reference>
<dbReference type="InterPro" id="IPR045592">
    <property type="entry name" value="DUF6461"/>
</dbReference>
<gene>
    <name evidence="1" type="ORF">ACFFQ6_08465</name>
</gene>
<evidence type="ECO:0000313" key="1">
    <source>
        <dbReference type="EMBL" id="MFB9779710.1"/>
    </source>
</evidence>
<accession>A0ABV5XB77</accession>